<feature type="chain" id="PRO_5032376574" evidence="6">
    <location>
        <begin position="27"/>
        <end position="305"/>
    </location>
</feature>
<organism evidence="7 8">
    <name type="scientific">Carex littledalei</name>
    <dbReference type="NCBI Taxonomy" id="544730"/>
    <lineage>
        <taxon>Eukaryota</taxon>
        <taxon>Viridiplantae</taxon>
        <taxon>Streptophyta</taxon>
        <taxon>Embryophyta</taxon>
        <taxon>Tracheophyta</taxon>
        <taxon>Spermatophyta</taxon>
        <taxon>Magnoliopsida</taxon>
        <taxon>Liliopsida</taxon>
        <taxon>Poales</taxon>
        <taxon>Cyperaceae</taxon>
        <taxon>Cyperoideae</taxon>
        <taxon>Cariceae</taxon>
        <taxon>Carex</taxon>
        <taxon>Carex subgen. Euthyceras</taxon>
    </lineage>
</organism>
<protein>
    <submittedName>
        <fullName evidence="7">Protein EXORDIUM</fullName>
    </submittedName>
</protein>
<dbReference type="EMBL" id="SWLB01000013">
    <property type="protein sequence ID" value="KAF3331195.1"/>
    <property type="molecule type" value="Genomic_DNA"/>
</dbReference>
<dbReference type="Pfam" id="PF04674">
    <property type="entry name" value="Phi_1"/>
    <property type="match status" value="1"/>
</dbReference>
<dbReference type="OrthoDB" id="2017091at2759"/>
<keyword evidence="3" id="KW-0964">Secreted</keyword>
<comment type="similarity">
    <text evidence="5">Belongs to the EXORDIUM family.</text>
</comment>
<evidence type="ECO:0000256" key="5">
    <source>
        <dbReference type="ARBA" id="ARBA00023591"/>
    </source>
</evidence>
<dbReference type="InterPro" id="IPR006766">
    <property type="entry name" value="EXORDIUM-like"/>
</dbReference>
<name>A0A833QRG7_9POAL</name>
<comment type="caution">
    <text evidence="7">The sequence shown here is derived from an EMBL/GenBank/DDBJ whole genome shotgun (WGS) entry which is preliminary data.</text>
</comment>
<evidence type="ECO:0000313" key="8">
    <source>
        <dbReference type="Proteomes" id="UP000623129"/>
    </source>
</evidence>
<sequence length="305" mass="32495">MTYFRSPLFVPFCLIILFLSAPYSYGDFVEDSPPNLTYHDGALLTGTITVNFIWYGNFTESQKSILTDFIVSLSDGSVKTEPSVASWWKTLNKYYSNTGISFPTLTLGKQITDSSYSHGDSLNISDIPPIASRGPQKNAINVVVTSADVGVEGFCISRCGLHGSGPGSSMNRFTYIWFGNSSTQCPGQCAWPFSQTDDGPPTAPLLPPNGQAGTDGMVVNLASLLAGTCTNPFGDGYFQGEPETPLEAATACPGIYGKKAFPGYAGGLLLDPTNNASYNAHGVNGRLFLVPALYDLSMFGCATTV</sequence>
<reference evidence="7" key="1">
    <citation type="submission" date="2020-01" db="EMBL/GenBank/DDBJ databases">
        <title>Genome sequence of Kobresia littledalei, the first chromosome-level genome in the family Cyperaceae.</title>
        <authorList>
            <person name="Qu G."/>
        </authorList>
    </citation>
    <scope>NUCLEOTIDE SEQUENCE</scope>
    <source>
        <strain evidence="7">C.B.Clarke</strain>
        <tissue evidence="7">Leaf</tissue>
    </source>
</reference>
<evidence type="ECO:0000256" key="3">
    <source>
        <dbReference type="ARBA" id="ARBA00022525"/>
    </source>
</evidence>
<keyword evidence="4 6" id="KW-0732">Signal</keyword>
<accession>A0A833QRG7</accession>
<dbReference type="AlphaFoldDB" id="A0A833QRG7"/>
<proteinExistence type="inferred from homology"/>
<dbReference type="Proteomes" id="UP000623129">
    <property type="component" value="Unassembled WGS sequence"/>
</dbReference>
<evidence type="ECO:0000313" key="7">
    <source>
        <dbReference type="EMBL" id="KAF3331195.1"/>
    </source>
</evidence>
<evidence type="ECO:0000256" key="2">
    <source>
        <dbReference type="ARBA" id="ARBA00022523"/>
    </source>
</evidence>
<feature type="signal peptide" evidence="6">
    <location>
        <begin position="1"/>
        <end position="26"/>
    </location>
</feature>
<evidence type="ECO:0000256" key="1">
    <source>
        <dbReference type="ARBA" id="ARBA00004271"/>
    </source>
</evidence>
<evidence type="ECO:0000256" key="6">
    <source>
        <dbReference type="SAM" id="SignalP"/>
    </source>
</evidence>
<dbReference type="PANTHER" id="PTHR31279">
    <property type="entry name" value="PROTEIN EXORDIUM-LIKE 5"/>
    <property type="match status" value="1"/>
</dbReference>
<keyword evidence="8" id="KW-1185">Reference proteome</keyword>
<gene>
    <name evidence="7" type="ORF">FCM35_KLT04549</name>
</gene>
<keyword evidence="2" id="KW-0052">Apoplast</keyword>
<evidence type="ECO:0000256" key="4">
    <source>
        <dbReference type="ARBA" id="ARBA00022729"/>
    </source>
</evidence>
<comment type="subcellular location">
    <subcellularLocation>
        <location evidence="1">Secreted</location>
        <location evidence="1">Extracellular space</location>
        <location evidence="1">Apoplast</location>
    </subcellularLocation>
</comment>
<dbReference type="PANTHER" id="PTHR31279:SF54">
    <property type="entry name" value="PROTEIN EXORDIUM-RELATED"/>
    <property type="match status" value="1"/>
</dbReference>
<dbReference type="GO" id="GO:0048046">
    <property type="term" value="C:apoplast"/>
    <property type="evidence" value="ECO:0007669"/>
    <property type="project" value="UniProtKB-SubCell"/>
</dbReference>